<sequence length="73" mass="8567">MTYKVGDPVKVRRKIEIVKDAEVGLWGEEAKIRLIDGFCFPVELEFIDPKVQAHYEGLGKRRFDFFELHKLSQ</sequence>
<keyword evidence="2" id="KW-1185">Reference proteome</keyword>
<protein>
    <recommendedName>
        <fullName evidence="3">DUF2187 domain-containing protein</fullName>
    </recommendedName>
</protein>
<accession>A0ABV5BXL5</accession>
<evidence type="ECO:0008006" key="3">
    <source>
        <dbReference type="Google" id="ProtNLM"/>
    </source>
</evidence>
<dbReference type="Proteomes" id="UP001580430">
    <property type="component" value="Unassembled WGS sequence"/>
</dbReference>
<reference evidence="1 2" key="1">
    <citation type="submission" date="2024-09" db="EMBL/GenBank/DDBJ databases">
        <title>Paenibacillus zeirhizospherea sp. nov., isolated from surface of the maize (Zea mays) roots in a horticulture field, Hungary.</title>
        <authorList>
            <person name="Marton D."/>
            <person name="Farkas M."/>
            <person name="Bedics A."/>
            <person name="Toth E."/>
            <person name="Tancsics A."/>
            <person name="Boka K."/>
            <person name="Marati G."/>
            <person name="Kriszt B."/>
            <person name="Cserhati M."/>
        </authorList>
    </citation>
    <scope>NUCLEOTIDE SEQUENCE [LARGE SCALE GENOMIC DNA]</scope>
    <source>
        <strain evidence="1 2">JCM 18446</strain>
    </source>
</reference>
<gene>
    <name evidence="1" type="ORF">ACE5LO_01480</name>
</gene>
<evidence type="ECO:0000313" key="2">
    <source>
        <dbReference type="Proteomes" id="UP001580430"/>
    </source>
</evidence>
<dbReference type="EMBL" id="JBHIRY010000001">
    <property type="protein sequence ID" value="MFB5759055.1"/>
    <property type="molecule type" value="Genomic_DNA"/>
</dbReference>
<proteinExistence type="predicted"/>
<name>A0ABV5BXL5_9BACL</name>
<organism evidence="1 2">
    <name type="scientific">Paenibacillus medicaginis</name>
    <dbReference type="NCBI Taxonomy" id="1470560"/>
    <lineage>
        <taxon>Bacteria</taxon>
        <taxon>Bacillati</taxon>
        <taxon>Bacillota</taxon>
        <taxon>Bacilli</taxon>
        <taxon>Bacillales</taxon>
        <taxon>Paenibacillaceae</taxon>
        <taxon>Paenibacillus</taxon>
    </lineage>
</organism>
<dbReference type="RefSeq" id="WP_375518307.1">
    <property type="nucleotide sequence ID" value="NZ_JBHIRY010000001.1"/>
</dbReference>
<comment type="caution">
    <text evidence="1">The sequence shown here is derived from an EMBL/GenBank/DDBJ whole genome shotgun (WGS) entry which is preliminary data.</text>
</comment>
<evidence type="ECO:0000313" key="1">
    <source>
        <dbReference type="EMBL" id="MFB5759055.1"/>
    </source>
</evidence>